<evidence type="ECO:0000256" key="2">
    <source>
        <dbReference type="ARBA" id="ARBA00022679"/>
    </source>
</evidence>
<organism evidence="10 11">
    <name type="scientific">Tribonema minus</name>
    <dbReference type="NCBI Taxonomy" id="303371"/>
    <lineage>
        <taxon>Eukaryota</taxon>
        <taxon>Sar</taxon>
        <taxon>Stramenopiles</taxon>
        <taxon>Ochrophyta</taxon>
        <taxon>PX clade</taxon>
        <taxon>Xanthophyceae</taxon>
        <taxon>Tribonematales</taxon>
        <taxon>Tribonemataceae</taxon>
        <taxon>Tribonema</taxon>
    </lineage>
</organism>
<keyword evidence="11" id="KW-1185">Reference proteome</keyword>
<feature type="cross-link" description="Glycyl lysine isopeptide (Lys-Gly) (interchain with G-Cter in SUMO2)" evidence="8">
    <location>
        <position position="100"/>
    </location>
</feature>
<reference evidence="10" key="1">
    <citation type="submission" date="2021-02" db="EMBL/GenBank/DDBJ databases">
        <title>First Annotated Genome of the Yellow-green Alga Tribonema minus.</title>
        <authorList>
            <person name="Mahan K.M."/>
        </authorList>
    </citation>
    <scope>NUCLEOTIDE SEQUENCE</scope>
    <source>
        <strain evidence="10">UTEX B ZZ1240</strain>
    </source>
</reference>
<sequence>MAAGIRKQETMEHIDLYHTLGKGMSGRRVAVTTVLLRVIADAPLEYTAALVLELAGGGELFDYIMHTGRLSELTARTYFAQLCSAMVCCHALGVAHRDLKLENILLDDNFKLKLADFGLARFMCEPPSISGGCSAKCGTASYMAPEVYAEKRGCDATKADVWAAAVLLFIMVAGHPPFTVADRSDPLFKTLDYGQRVRDMAKACMDTDRRSFWNAHLQVTPAFPPAARVLIDSLFVEDPAQRMSFAQLAQHPWVLGPTLAATSLQAEMTPRQSKVKQQKALAEQREQARKRAAPAPVFTVAAATGPFEPRYACVVTPSNNAHAAAAAYGDYGSYNTSSKRTRTASAPMAVPCTSAAVAFRSRAPVAAAVAVAVSAQI</sequence>
<protein>
    <submittedName>
        <fullName evidence="10">Kinase-like domain-containing protein</fullName>
    </submittedName>
</protein>
<dbReference type="Proteomes" id="UP000664859">
    <property type="component" value="Unassembled WGS sequence"/>
</dbReference>
<keyword evidence="3 7" id="KW-0547">Nucleotide-binding</keyword>
<dbReference type="OrthoDB" id="541276at2759"/>
<evidence type="ECO:0000313" key="10">
    <source>
        <dbReference type="EMBL" id="KAG5184218.1"/>
    </source>
</evidence>
<proteinExistence type="predicted"/>
<dbReference type="SMART" id="SM00220">
    <property type="entry name" value="S_TKc"/>
    <property type="match status" value="1"/>
</dbReference>
<comment type="caution">
    <text evidence="10">The sequence shown here is derived from an EMBL/GenBank/DDBJ whole genome shotgun (WGS) entry which is preliminary data.</text>
</comment>
<feature type="domain" description="Protein kinase" evidence="9">
    <location>
        <begin position="1"/>
        <end position="254"/>
    </location>
</feature>
<gene>
    <name evidence="10" type="ORF">JKP88DRAFT_354490</name>
</gene>
<evidence type="ECO:0000313" key="11">
    <source>
        <dbReference type="Proteomes" id="UP000664859"/>
    </source>
</evidence>
<dbReference type="InterPro" id="IPR008271">
    <property type="entry name" value="Ser/Thr_kinase_AS"/>
</dbReference>
<feature type="active site" description="Proton acceptor" evidence="6">
    <location>
        <position position="98"/>
    </location>
</feature>
<feature type="binding site" evidence="7">
    <location>
        <position position="116"/>
    </location>
    <ligand>
        <name>ATP</name>
        <dbReference type="ChEBI" id="CHEBI:30616"/>
    </ligand>
</feature>
<keyword evidence="2" id="KW-0808">Transferase</keyword>
<evidence type="ECO:0000256" key="4">
    <source>
        <dbReference type="ARBA" id="ARBA00022777"/>
    </source>
</evidence>
<evidence type="ECO:0000259" key="9">
    <source>
        <dbReference type="PROSITE" id="PS50011"/>
    </source>
</evidence>
<keyword evidence="5 7" id="KW-0067">ATP-binding</keyword>
<keyword evidence="1" id="KW-0723">Serine/threonine-protein kinase</keyword>
<keyword evidence="4 10" id="KW-0418">Kinase</keyword>
<evidence type="ECO:0000256" key="8">
    <source>
        <dbReference type="PIRSR" id="PIRSR630616-3"/>
    </source>
</evidence>
<dbReference type="Pfam" id="PF00069">
    <property type="entry name" value="Pkinase"/>
    <property type="match status" value="1"/>
</dbReference>
<dbReference type="InterPro" id="IPR000719">
    <property type="entry name" value="Prot_kinase_dom"/>
</dbReference>
<dbReference type="SUPFAM" id="SSF56112">
    <property type="entry name" value="Protein kinase-like (PK-like)"/>
    <property type="match status" value="1"/>
</dbReference>
<dbReference type="InterPro" id="IPR030616">
    <property type="entry name" value="Aur-like"/>
</dbReference>
<dbReference type="PROSITE" id="PS00108">
    <property type="entry name" value="PROTEIN_KINASE_ST"/>
    <property type="match status" value="1"/>
</dbReference>
<dbReference type="EMBL" id="JAFCMP010000174">
    <property type="protein sequence ID" value="KAG5184218.1"/>
    <property type="molecule type" value="Genomic_DNA"/>
</dbReference>
<evidence type="ECO:0000256" key="1">
    <source>
        <dbReference type="ARBA" id="ARBA00022527"/>
    </source>
</evidence>
<name>A0A835Z8G0_9STRA</name>
<evidence type="ECO:0000256" key="7">
    <source>
        <dbReference type="PIRSR" id="PIRSR630616-2"/>
    </source>
</evidence>
<evidence type="ECO:0000256" key="5">
    <source>
        <dbReference type="ARBA" id="ARBA00022840"/>
    </source>
</evidence>
<dbReference type="AlphaFoldDB" id="A0A835Z8G0"/>
<dbReference type="GO" id="GO:0005524">
    <property type="term" value="F:ATP binding"/>
    <property type="evidence" value="ECO:0007669"/>
    <property type="project" value="UniProtKB-KW"/>
</dbReference>
<feature type="binding site" evidence="7">
    <location>
        <begin position="53"/>
        <end position="55"/>
    </location>
    <ligand>
        <name>ATP</name>
        <dbReference type="ChEBI" id="CHEBI:30616"/>
    </ligand>
</feature>
<dbReference type="PROSITE" id="PS50011">
    <property type="entry name" value="PROTEIN_KINASE_DOM"/>
    <property type="match status" value="1"/>
</dbReference>
<evidence type="ECO:0000256" key="3">
    <source>
        <dbReference type="ARBA" id="ARBA00022741"/>
    </source>
</evidence>
<evidence type="ECO:0000256" key="6">
    <source>
        <dbReference type="PIRSR" id="PIRSR630616-1"/>
    </source>
</evidence>
<dbReference type="GO" id="GO:0004674">
    <property type="term" value="F:protein serine/threonine kinase activity"/>
    <property type="evidence" value="ECO:0007669"/>
    <property type="project" value="UniProtKB-KW"/>
</dbReference>
<accession>A0A835Z8G0</accession>
<dbReference type="InterPro" id="IPR011009">
    <property type="entry name" value="Kinase-like_dom_sf"/>
</dbReference>
<feature type="binding site" evidence="7">
    <location>
        <begin position="102"/>
        <end position="103"/>
    </location>
    <ligand>
        <name>ATP</name>
        <dbReference type="ChEBI" id="CHEBI:30616"/>
    </ligand>
</feature>
<dbReference type="Gene3D" id="1.10.510.10">
    <property type="entry name" value="Transferase(Phosphotransferase) domain 1"/>
    <property type="match status" value="1"/>
</dbReference>
<dbReference type="PANTHER" id="PTHR24350">
    <property type="entry name" value="SERINE/THREONINE-PROTEIN KINASE IAL-RELATED"/>
    <property type="match status" value="1"/>
</dbReference>